<reference evidence="1 2" key="1">
    <citation type="submission" date="2016-11" db="EMBL/GenBank/DDBJ databases">
        <authorList>
            <person name="Jaros S."/>
            <person name="Januszkiewicz K."/>
            <person name="Wedrychowicz H."/>
        </authorList>
    </citation>
    <scope>NUCLEOTIDE SEQUENCE [LARGE SCALE GENOMIC DNA]</scope>
    <source>
        <strain evidence="1 2">DSM 44666</strain>
    </source>
</reference>
<dbReference type="STRING" id="112248.SAMN05444392_102303"/>
<accession>A0A1M4VDE6</accession>
<dbReference type="AlphaFoldDB" id="A0A1M4VDE6"/>
<gene>
    <name evidence="1" type="ORF">SAMN05444392_102303</name>
</gene>
<dbReference type="EMBL" id="FQVL01000002">
    <property type="protein sequence ID" value="SHE66898.1"/>
    <property type="molecule type" value="Genomic_DNA"/>
</dbReference>
<name>A0A1M4VDE6_9BACL</name>
<protein>
    <submittedName>
        <fullName evidence="1">Uncharacterized protein</fullName>
    </submittedName>
</protein>
<keyword evidence="2" id="KW-1185">Reference proteome</keyword>
<evidence type="ECO:0000313" key="2">
    <source>
        <dbReference type="Proteomes" id="UP000184476"/>
    </source>
</evidence>
<organism evidence="1 2">
    <name type="scientific">Seinonella peptonophila</name>
    <dbReference type="NCBI Taxonomy" id="112248"/>
    <lineage>
        <taxon>Bacteria</taxon>
        <taxon>Bacillati</taxon>
        <taxon>Bacillota</taxon>
        <taxon>Bacilli</taxon>
        <taxon>Bacillales</taxon>
        <taxon>Thermoactinomycetaceae</taxon>
        <taxon>Seinonella</taxon>
    </lineage>
</organism>
<evidence type="ECO:0000313" key="1">
    <source>
        <dbReference type="EMBL" id="SHE66898.1"/>
    </source>
</evidence>
<proteinExistence type="predicted"/>
<sequence>MIKKIKFEKPSIMAVGDLEKLTGQNGKNNDDGMKTQWSKLASNVRINL</sequence>
<dbReference type="Proteomes" id="UP000184476">
    <property type="component" value="Unassembled WGS sequence"/>
</dbReference>
<dbReference type="RefSeq" id="WP_175552294.1">
    <property type="nucleotide sequence ID" value="NZ_FQVL01000002.1"/>
</dbReference>